<keyword evidence="9" id="KW-0735">Signal-anchor</keyword>
<keyword evidence="14" id="KW-1015">Disulfide bond</keyword>
<comment type="caution">
    <text evidence="19">The sequence shown here is derived from an EMBL/GenBank/DDBJ whole genome shotgun (WGS) entry which is preliminary data.</text>
</comment>
<accession>A0A8K0K1H5</accession>
<evidence type="ECO:0000256" key="1">
    <source>
        <dbReference type="ARBA" id="ARBA00004401"/>
    </source>
</evidence>
<feature type="non-terminal residue" evidence="19">
    <location>
        <position position="1"/>
    </location>
</feature>
<keyword evidence="10 18" id="KW-1133">Transmembrane helix</keyword>
<comment type="function">
    <text evidence="17">This is the non-catalytic component of the active enzyme, which catalyzes the hydrolysis of ATP coupled with the exchange of Na(+) and K(+) ions across the plasma membrane. The beta subunit regulates, through assembly of alpha/beta heterodimers, the number of sodium pumps transported to the plasma membrane.</text>
</comment>
<dbReference type="Gene3D" id="1.20.5.170">
    <property type="match status" value="1"/>
</dbReference>
<keyword evidence="7 18" id="KW-0812">Transmembrane</keyword>
<evidence type="ECO:0000256" key="8">
    <source>
        <dbReference type="ARBA" id="ARBA00022958"/>
    </source>
</evidence>
<gene>
    <name evidence="19" type="ORF">J437_LFUL007283</name>
</gene>
<proteinExistence type="inferred from homology"/>
<evidence type="ECO:0000256" key="11">
    <source>
        <dbReference type="ARBA" id="ARBA00023053"/>
    </source>
</evidence>
<dbReference type="OrthoDB" id="5912413at2759"/>
<name>A0A8K0K1H5_LADFU</name>
<dbReference type="GO" id="GO:0036376">
    <property type="term" value="P:sodium ion export across plasma membrane"/>
    <property type="evidence" value="ECO:0007669"/>
    <property type="project" value="TreeGrafter"/>
</dbReference>
<evidence type="ECO:0000256" key="17">
    <source>
        <dbReference type="ARBA" id="ARBA00025540"/>
    </source>
</evidence>
<dbReference type="Gene3D" id="2.60.40.1660">
    <property type="entry name" value="Na, k-atpase alpha subunit"/>
    <property type="match status" value="1"/>
</dbReference>
<keyword evidence="3" id="KW-0813">Transport</keyword>
<dbReference type="GO" id="GO:0006883">
    <property type="term" value="P:intracellular sodium ion homeostasis"/>
    <property type="evidence" value="ECO:0007669"/>
    <property type="project" value="TreeGrafter"/>
</dbReference>
<keyword evidence="12" id="KW-0406">Ion transport</keyword>
<dbReference type="GO" id="GO:1990573">
    <property type="term" value="P:potassium ion import across plasma membrane"/>
    <property type="evidence" value="ECO:0007669"/>
    <property type="project" value="TreeGrafter"/>
</dbReference>
<evidence type="ECO:0000256" key="6">
    <source>
        <dbReference type="ARBA" id="ARBA00022607"/>
    </source>
</evidence>
<comment type="similarity">
    <text evidence="2">Belongs to the X(+)/potassium ATPases subunit beta family.</text>
</comment>
<organism evidence="19 20">
    <name type="scientific">Ladona fulva</name>
    <name type="common">Scarce chaser dragonfly</name>
    <name type="synonym">Libellula fulva</name>
    <dbReference type="NCBI Taxonomy" id="123851"/>
    <lineage>
        <taxon>Eukaryota</taxon>
        <taxon>Metazoa</taxon>
        <taxon>Ecdysozoa</taxon>
        <taxon>Arthropoda</taxon>
        <taxon>Hexapoda</taxon>
        <taxon>Insecta</taxon>
        <taxon>Pterygota</taxon>
        <taxon>Palaeoptera</taxon>
        <taxon>Odonata</taxon>
        <taxon>Epiprocta</taxon>
        <taxon>Anisoptera</taxon>
        <taxon>Libelluloidea</taxon>
        <taxon>Libellulidae</taxon>
        <taxon>Ladona</taxon>
    </lineage>
</organism>
<reference evidence="19" key="1">
    <citation type="submission" date="2013-04" db="EMBL/GenBank/DDBJ databases">
        <authorList>
            <person name="Qu J."/>
            <person name="Murali S.C."/>
            <person name="Bandaranaike D."/>
            <person name="Bellair M."/>
            <person name="Blankenburg K."/>
            <person name="Chao H."/>
            <person name="Dinh H."/>
            <person name="Doddapaneni H."/>
            <person name="Downs B."/>
            <person name="Dugan-Rocha S."/>
            <person name="Elkadiri S."/>
            <person name="Gnanaolivu R.D."/>
            <person name="Hernandez B."/>
            <person name="Javaid M."/>
            <person name="Jayaseelan J.C."/>
            <person name="Lee S."/>
            <person name="Li M."/>
            <person name="Ming W."/>
            <person name="Munidasa M."/>
            <person name="Muniz J."/>
            <person name="Nguyen L."/>
            <person name="Ongeri F."/>
            <person name="Osuji N."/>
            <person name="Pu L.-L."/>
            <person name="Puazo M."/>
            <person name="Qu C."/>
            <person name="Quiroz J."/>
            <person name="Raj R."/>
            <person name="Weissenberger G."/>
            <person name="Xin Y."/>
            <person name="Zou X."/>
            <person name="Han Y."/>
            <person name="Richards S."/>
            <person name="Worley K."/>
            <person name="Muzny D."/>
            <person name="Gibbs R."/>
        </authorList>
    </citation>
    <scope>NUCLEOTIDE SEQUENCE</scope>
    <source>
        <strain evidence="19">Sampled in the wild</strain>
    </source>
</reference>
<evidence type="ECO:0000256" key="10">
    <source>
        <dbReference type="ARBA" id="ARBA00022989"/>
    </source>
</evidence>
<evidence type="ECO:0000256" key="7">
    <source>
        <dbReference type="ARBA" id="ARBA00022692"/>
    </source>
</evidence>
<dbReference type="InterPro" id="IPR000402">
    <property type="entry name" value="Na/K_ATPase_sub_beta"/>
</dbReference>
<evidence type="ECO:0000256" key="12">
    <source>
        <dbReference type="ARBA" id="ARBA00023065"/>
    </source>
</evidence>
<comment type="subcellular location">
    <subcellularLocation>
        <location evidence="1">Cell membrane</location>
        <topology evidence="1">Single-pass type II membrane protein</topology>
    </subcellularLocation>
</comment>
<dbReference type="EMBL" id="KZ308289">
    <property type="protein sequence ID" value="KAG8226591.1"/>
    <property type="molecule type" value="Genomic_DNA"/>
</dbReference>
<sequence>MILPRRVFIFYLVFYSILAGLFAAMMKCLLLTLDDNKPTYILSSSVIGTSPGLGYRPTAAKYVSGSSLIRYVSRSQNDSVLWVNDIDEFLEDYYNPETLPGRGKNIQNCSYGNPPEPGHVCAVDVSGWGPCTQEMGYGFNASTPCIFIKLNKIYGWVPDPLTDMEKLPEKMPASLKDVIRQSVANDPNTANTVWITCDGEGPADRENIGPLHYFPMQGFPGYYFPYTNTPGYLQPLVAVQFQNPTPNVLIRIECRAWAHNIKFHRQTQLGSCHIELMVDTNKGFY</sequence>
<evidence type="ECO:0000256" key="5">
    <source>
        <dbReference type="ARBA" id="ARBA00022538"/>
    </source>
</evidence>
<reference evidence="19" key="2">
    <citation type="submission" date="2017-10" db="EMBL/GenBank/DDBJ databases">
        <title>Ladona fulva Genome sequencing and assembly.</title>
        <authorList>
            <person name="Murali S."/>
            <person name="Richards S."/>
            <person name="Bandaranaike D."/>
            <person name="Bellair M."/>
            <person name="Blankenburg K."/>
            <person name="Chao H."/>
            <person name="Dinh H."/>
            <person name="Doddapaneni H."/>
            <person name="Dugan-Rocha S."/>
            <person name="Elkadiri S."/>
            <person name="Gnanaolivu R."/>
            <person name="Hernandez B."/>
            <person name="Skinner E."/>
            <person name="Javaid M."/>
            <person name="Lee S."/>
            <person name="Li M."/>
            <person name="Ming W."/>
            <person name="Munidasa M."/>
            <person name="Muniz J."/>
            <person name="Nguyen L."/>
            <person name="Hughes D."/>
            <person name="Osuji N."/>
            <person name="Pu L.-L."/>
            <person name="Puazo M."/>
            <person name="Qu C."/>
            <person name="Quiroz J."/>
            <person name="Raj R."/>
            <person name="Weissenberger G."/>
            <person name="Xin Y."/>
            <person name="Zou X."/>
            <person name="Han Y."/>
            <person name="Worley K."/>
            <person name="Muzny D."/>
            <person name="Gibbs R."/>
        </authorList>
    </citation>
    <scope>NUCLEOTIDE SEQUENCE</scope>
    <source>
        <strain evidence="19">Sampled in the wild</strain>
    </source>
</reference>
<evidence type="ECO:0000313" key="20">
    <source>
        <dbReference type="Proteomes" id="UP000792457"/>
    </source>
</evidence>
<evidence type="ECO:0000313" key="19">
    <source>
        <dbReference type="EMBL" id="KAG8226591.1"/>
    </source>
</evidence>
<keyword evidence="8" id="KW-0630">Potassium</keyword>
<protein>
    <submittedName>
        <fullName evidence="19">Uncharacterized protein</fullName>
    </submittedName>
</protein>
<evidence type="ECO:0000256" key="18">
    <source>
        <dbReference type="SAM" id="Phobius"/>
    </source>
</evidence>
<feature type="transmembrane region" description="Helical" evidence="18">
    <location>
        <begin position="7"/>
        <end position="26"/>
    </location>
</feature>
<keyword evidence="6" id="KW-0740">Sodium/potassium transport</keyword>
<dbReference type="GO" id="GO:0030007">
    <property type="term" value="P:intracellular potassium ion homeostasis"/>
    <property type="evidence" value="ECO:0007669"/>
    <property type="project" value="TreeGrafter"/>
</dbReference>
<evidence type="ECO:0000256" key="2">
    <source>
        <dbReference type="ARBA" id="ARBA00005876"/>
    </source>
</evidence>
<evidence type="ECO:0000256" key="15">
    <source>
        <dbReference type="ARBA" id="ARBA00023180"/>
    </source>
</evidence>
<keyword evidence="16" id="KW-0739">Sodium transport</keyword>
<keyword evidence="20" id="KW-1185">Reference proteome</keyword>
<keyword evidence="15" id="KW-0325">Glycoprotein</keyword>
<dbReference type="PANTHER" id="PTHR11523:SF28">
    <property type="entry name" value="NA_K-ATPASE BETA SUBUNIT ISOFORM 4-RELATED"/>
    <property type="match status" value="1"/>
</dbReference>
<evidence type="ECO:0000256" key="3">
    <source>
        <dbReference type="ARBA" id="ARBA00022448"/>
    </source>
</evidence>
<evidence type="ECO:0000256" key="14">
    <source>
        <dbReference type="ARBA" id="ARBA00023157"/>
    </source>
</evidence>
<evidence type="ECO:0000256" key="13">
    <source>
        <dbReference type="ARBA" id="ARBA00023136"/>
    </source>
</evidence>
<keyword evidence="11" id="KW-0915">Sodium</keyword>
<evidence type="ECO:0000256" key="4">
    <source>
        <dbReference type="ARBA" id="ARBA00022475"/>
    </source>
</evidence>
<dbReference type="GO" id="GO:0001671">
    <property type="term" value="F:ATPase activator activity"/>
    <property type="evidence" value="ECO:0007669"/>
    <property type="project" value="UniProtKB-ARBA"/>
</dbReference>
<dbReference type="GO" id="GO:0005890">
    <property type="term" value="C:sodium:potassium-exchanging ATPase complex"/>
    <property type="evidence" value="ECO:0007669"/>
    <property type="project" value="InterPro"/>
</dbReference>
<dbReference type="FunFam" id="2.60.40.1660:FF:000004">
    <property type="entry name" value="sodium/potassium-transporting ATPase subunit beta-2"/>
    <property type="match status" value="1"/>
</dbReference>
<dbReference type="InterPro" id="IPR038702">
    <property type="entry name" value="Na/K_ATPase_sub_beta_sf"/>
</dbReference>
<dbReference type="Pfam" id="PF00287">
    <property type="entry name" value="Na_K-ATPase"/>
    <property type="match status" value="1"/>
</dbReference>
<keyword evidence="13 18" id="KW-0472">Membrane</keyword>
<keyword evidence="4" id="KW-1003">Cell membrane</keyword>
<keyword evidence="5" id="KW-0633">Potassium transport</keyword>
<evidence type="ECO:0000256" key="16">
    <source>
        <dbReference type="ARBA" id="ARBA00023201"/>
    </source>
</evidence>
<dbReference type="PANTHER" id="PTHR11523">
    <property type="entry name" value="SODIUM/POTASSIUM-DEPENDENT ATPASE BETA SUBUNIT"/>
    <property type="match status" value="1"/>
</dbReference>
<evidence type="ECO:0000256" key="9">
    <source>
        <dbReference type="ARBA" id="ARBA00022968"/>
    </source>
</evidence>
<dbReference type="Proteomes" id="UP000792457">
    <property type="component" value="Unassembled WGS sequence"/>
</dbReference>
<dbReference type="AlphaFoldDB" id="A0A8K0K1H5"/>